<keyword evidence="5" id="KW-0449">Lipoprotein</keyword>
<proteinExistence type="inferred from homology"/>
<comment type="similarity">
    <text evidence="2">Belongs to the rickettsiale 17 kDa surface antigen family.</text>
</comment>
<keyword evidence="4" id="KW-0472">Membrane</keyword>
<keyword evidence="8" id="KW-1185">Reference proteome</keyword>
<accession>A0ABS7JUA6</accession>
<feature type="domain" description="Glycine zipper 2TM" evidence="6">
    <location>
        <begin position="131"/>
        <end position="172"/>
    </location>
</feature>
<dbReference type="PANTHER" id="PTHR35603">
    <property type="match status" value="1"/>
</dbReference>
<organism evidence="7 8">
    <name type="scientific">Qipengyuania mesophila</name>
    <dbReference type="NCBI Taxonomy" id="2867246"/>
    <lineage>
        <taxon>Bacteria</taxon>
        <taxon>Pseudomonadati</taxon>
        <taxon>Pseudomonadota</taxon>
        <taxon>Alphaproteobacteria</taxon>
        <taxon>Sphingomonadales</taxon>
        <taxon>Erythrobacteraceae</taxon>
        <taxon>Qipengyuania</taxon>
    </lineage>
</organism>
<comment type="caution">
    <text evidence="7">The sequence shown here is derived from an EMBL/GenBank/DDBJ whole genome shotgun (WGS) entry which is preliminary data.</text>
</comment>
<dbReference type="EMBL" id="JAIGNU010000001">
    <property type="protein sequence ID" value="MBX7501241.1"/>
    <property type="molecule type" value="Genomic_DNA"/>
</dbReference>
<dbReference type="PANTHER" id="PTHR35603:SF2">
    <property type="entry name" value="OUTER MEMBRANE LIPOPROTEIN"/>
    <property type="match status" value="1"/>
</dbReference>
<dbReference type="InterPro" id="IPR051407">
    <property type="entry name" value="Bact_OM_lipoprot/Surf_antigen"/>
</dbReference>
<dbReference type="InterPro" id="IPR008816">
    <property type="entry name" value="Gly_zipper_2TM_dom"/>
</dbReference>
<evidence type="ECO:0000313" key="7">
    <source>
        <dbReference type="EMBL" id="MBX7501241.1"/>
    </source>
</evidence>
<dbReference type="Proteomes" id="UP000782554">
    <property type="component" value="Unassembled WGS sequence"/>
</dbReference>
<evidence type="ECO:0000256" key="2">
    <source>
        <dbReference type="ARBA" id="ARBA00008681"/>
    </source>
</evidence>
<evidence type="ECO:0000256" key="4">
    <source>
        <dbReference type="ARBA" id="ARBA00023136"/>
    </source>
</evidence>
<evidence type="ECO:0000313" key="8">
    <source>
        <dbReference type="Proteomes" id="UP000782554"/>
    </source>
</evidence>
<evidence type="ECO:0000256" key="5">
    <source>
        <dbReference type="ARBA" id="ARBA00023288"/>
    </source>
</evidence>
<name>A0ABS7JUA6_9SPHN</name>
<sequence length="226" mass="24016">MPVTEAGTPLPAARTIPARNAAPVTTVAQVQPTYVYVQQPPQVLYAYPAPVTYAQPTSGASRVIYRDAPVQQVQPVQPVEYGYGYQPGQVSTQLYLPAGAQLVAFDRNSWLEECRSRLDTYENDSDRGKVIGALVGATAGGVIGNRIAGRGNRTAGTLIGAGAGALAGMAVGDAIDDRADRRTNSYGQCEAYLDDYMQQANASAGRVQYSQPGQYMLVPVTVAMPR</sequence>
<reference evidence="7 8" key="1">
    <citation type="submission" date="2021-08" db="EMBL/GenBank/DDBJ databases">
        <title>Comparative Genomics Analysis of the Genus Qipengyuania Reveals Extensive Genetic Diversity and Metabolic Versatility, Including the Description of Fifteen Novel Species.</title>
        <authorList>
            <person name="Liu Y."/>
        </authorList>
    </citation>
    <scope>NUCLEOTIDE SEQUENCE [LARGE SCALE GENOMIC DNA]</scope>
    <source>
        <strain evidence="7 8">YG27</strain>
    </source>
</reference>
<evidence type="ECO:0000259" key="6">
    <source>
        <dbReference type="Pfam" id="PF05433"/>
    </source>
</evidence>
<comment type="subcellular location">
    <subcellularLocation>
        <location evidence="1">Cell outer membrane</location>
        <topology evidence="1">Lipid-anchor</topology>
    </subcellularLocation>
</comment>
<evidence type="ECO:0000256" key="3">
    <source>
        <dbReference type="ARBA" id="ARBA00015281"/>
    </source>
</evidence>
<protein>
    <recommendedName>
        <fullName evidence="3">17 kDa surface antigen</fullName>
    </recommendedName>
</protein>
<gene>
    <name evidence="7" type="ORF">K3181_07290</name>
</gene>
<evidence type="ECO:0000256" key="1">
    <source>
        <dbReference type="ARBA" id="ARBA00004459"/>
    </source>
</evidence>
<dbReference type="Pfam" id="PF05433">
    <property type="entry name" value="Rick_17kDa_Anti"/>
    <property type="match status" value="1"/>
</dbReference>